<dbReference type="InterPro" id="IPR037231">
    <property type="entry name" value="NAP-like_sf"/>
</dbReference>
<dbReference type="Proteomes" id="UP000759131">
    <property type="component" value="Unassembled WGS sequence"/>
</dbReference>
<dbReference type="PANTHER" id="PTHR11875">
    <property type="entry name" value="TESTIS-SPECIFIC Y-ENCODED PROTEIN"/>
    <property type="match status" value="1"/>
</dbReference>
<evidence type="ECO:0000313" key="5">
    <source>
        <dbReference type="Proteomes" id="UP000759131"/>
    </source>
</evidence>
<dbReference type="FunFam" id="1.20.5.1500:FF:000001">
    <property type="entry name" value="Nucleosome assembly protein 1-like 1"/>
    <property type="match status" value="1"/>
</dbReference>
<sequence>MSELTERIIEDIERVDTSDDTSEGESESESVAESLTSFEQLPNAIKRRVFALKKLQFQKNAINEAFLQDFLELQKSYESKFEPLFEKRRQIVSGEYEPLDSDLPDGQSLDADPNECKGIAGFWLKVLLSSPMAKHISLPDEPILKHLTDIKVAVNPEERMYSFAFHFSPNDYFTNEVLKKDIYFSMNTMSVDPMHARKCQSTPIHWNEGKDVTVEHRIYDSRHKQERLSVYKNSFFRYFWSTQNEPLEETEELHLKYEWNLSQHLVEALVPNAVLFFTGEMSLNSDQNLYEEEEEYEFVNQ</sequence>
<feature type="compositionally biased region" description="Basic and acidic residues" evidence="3">
    <location>
        <begin position="1"/>
        <end position="17"/>
    </location>
</feature>
<dbReference type="Gene3D" id="1.20.5.1500">
    <property type="match status" value="1"/>
</dbReference>
<dbReference type="EMBL" id="CAJPIZ010000703">
    <property type="protein sequence ID" value="CAG2102093.1"/>
    <property type="molecule type" value="Genomic_DNA"/>
</dbReference>
<feature type="region of interest" description="Disordered" evidence="3">
    <location>
        <begin position="1"/>
        <end position="35"/>
    </location>
</feature>
<evidence type="ECO:0000256" key="2">
    <source>
        <dbReference type="RuleBase" id="RU003876"/>
    </source>
</evidence>
<protein>
    <recommendedName>
        <fullName evidence="6">Nucleosome assembly protein</fullName>
    </recommendedName>
</protein>
<proteinExistence type="inferred from homology"/>
<evidence type="ECO:0000313" key="4">
    <source>
        <dbReference type="EMBL" id="CAD7621663.1"/>
    </source>
</evidence>
<dbReference type="EMBL" id="OC855278">
    <property type="protein sequence ID" value="CAD7621663.1"/>
    <property type="molecule type" value="Genomic_DNA"/>
</dbReference>
<organism evidence="4">
    <name type="scientific">Medioppia subpectinata</name>
    <dbReference type="NCBI Taxonomy" id="1979941"/>
    <lineage>
        <taxon>Eukaryota</taxon>
        <taxon>Metazoa</taxon>
        <taxon>Ecdysozoa</taxon>
        <taxon>Arthropoda</taxon>
        <taxon>Chelicerata</taxon>
        <taxon>Arachnida</taxon>
        <taxon>Acari</taxon>
        <taxon>Acariformes</taxon>
        <taxon>Sarcoptiformes</taxon>
        <taxon>Oribatida</taxon>
        <taxon>Brachypylina</taxon>
        <taxon>Oppioidea</taxon>
        <taxon>Oppiidae</taxon>
        <taxon>Medioppia</taxon>
    </lineage>
</organism>
<evidence type="ECO:0000256" key="3">
    <source>
        <dbReference type="SAM" id="MobiDB-lite"/>
    </source>
</evidence>
<evidence type="ECO:0008006" key="6">
    <source>
        <dbReference type="Google" id="ProtNLM"/>
    </source>
</evidence>
<dbReference type="GO" id="GO:0006334">
    <property type="term" value="P:nucleosome assembly"/>
    <property type="evidence" value="ECO:0007669"/>
    <property type="project" value="InterPro"/>
</dbReference>
<name>A0A7R9PV08_9ACAR</name>
<gene>
    <name evidence="4" type="ORF">OSB1V03_LOCUS2134</name>
</gene>
<dbReference type="GO" id="GO:0005634">
    <property type="term" value="C:nucleus"/>
    <property type="evidence" value="ECO:0007669"/>
    <property type="project" value="InterPro"/>
</dbReference>
<comment type="similarity">
    <text evidence="1 2">Belongs to the nucleosome assembly protein (NAP) family.</text>
</comment>
<dbReference type="OrthoDB" id="27325at2759"/>
<evidence type="ECO:0000256" key="1">
    <source>
        <dbReference type="ARBA" id="ARBA00009947"/>
    </source>
</evidence>
<dbReference type="SUPFAM" id="SSF143113">
    <property type="entry name" value="NAP-like"/>
    <property type="match status" value="1"/>
</dbReference>
<keyword evidence="5" id="KW-1185">Reference proteome</keyword>
<dbReference type="AlphaFoldDB" id="A0A7R9PV08"/>
<accession>A0A7R9PV08</accession>
<dbReference type="Pfam" id="PF00956">
    <property type="entry name" value="NAP"/>
    <property type="match status" value="1"/>
</dbReference>
<reference evidence="4" key="1">
    <citation type="submission" date="2020-11" db="EMBL/GenBank/DDBJ databases">
        <authorList>
            <person name="Tran Van P."/>
        </authorList>
    </citation>
    <scope>NUCLEOTIDE SEQUENCE</scope>
</reference>
<feature type="compositionally biased region" description="Acidic residues" evidence="3">
    <location>
        <begin position="18"/>
        <end position="30"/>
    </location>
</feature>
<dbReference type="Gene3D" id="3.30.1120.90">
    <property type="entry name" value="Nucleosome assembly protein"/>
    <property type="match status" value="1"/>
</dbReference>
<dbReference type="InterPro" id="IPR002164">
    <property type="entry name" value="NAP_family"/>
</dbReference>